<evidence type="ECO:0000256" key="1">
    <source>
        <dbReference type="ARBA" id="ARBA00038376"/>
    </source>
</evidence>
<proteinExistence type="inferred from homology"/>
<dbReference type="InterPro" id="IPR016040">
    <property type="entry name" value="NAD(P)-bd_dom"/>
</dbReference>
<organism evidence="3 4">
    <name type="scientific">Lasiosphaeria ovina</name>
    <dbReference type="NCBI Taxonomy" id="92902"/>
    <lineage>
        <taxon>Eukaryota</taxon>
        <taxon>Fungi</taxon>
        <taxon>Dikarya</taxon>
        <taxon>Ascomycota</taxon>
        <taxon>Pezizomycotina</taxon>
        <taxon>Sordariomycetes</taxon>
        <taxon>Sordariomycetidae</taxon>
        <taxon>Sordariales</taxon>
        <taxon>Lasiosphaeriaceae</taxon>
        <taxon>Lasiosphaeria</taxon>
    </lineage>
</organism>
<feature type="domain" description="NAD(P)-binding" evidence="2">
    <location>
        <begin position="14"/>
        <end position="231"/>
    </location>
</feature>
<dbReference type="PANTHER" id="PTHR15020:SF50">
    <property type="entry name" value="UPF0659 PROTEIN YMR090W"/>
    <property type="match status" value="1"/>
</dbReference>
<dbReference type="Proteomes" id="UP001287356">
    <property type="component" value="Unassembled WGS sequence"/>
</dbReference>
<reference evidence="3" key="2">
    <citation type="submission" date="2023-06" db="EMBL/GenBank/DDBJ databases">
        <authorList>
            <consortium name="Lawrence Berkeley National Laboratory"/>
            <person name="Haridas S."/>
            <person name="Hensen N."/>
            <person name="Bonometti L."/>
            <person name="Westerberg I."/>
            <person name="Brannstrom I.O."/>
            <person name="Guillou S."/>
            <person name="Cros-Aarteil S."/>
            <person name="Calhoun S."/>
            <person name="Kuo A."/>
            <person name="Mondo S."/>
            <person name="Pangilinan J."/>
            <person name="Riley R."/>
            <person name="Labutti K."/>
            <person name="Andreopoulos B."/>
            <person name="Lipzen A."/>
            <person name="Chen C."/>
            <person name="Yanf M."/>
            <person name="Daum C."/>
            <person name="Ng V."/>
            <person name="Clum A."/>
            <person name="Steindorff A."/>
            <person name="Ohm R."/>
            <person name="Martin F."/>
            <person name="Silar P."/>
            <person name="Natvig D."/>
            <person name="Lalanne C."/>
            <person name="Gautier V."/>
            <person name="Ament-Velasquez S.L."/>
            <person name="Kruys A."/>
            <person name="Hutchinson M.I."/>
            <person name="Powell A.J."/>
            <person name="Barry K."/>
            <person name="Miller A.N."/>
            <person name="Grigoriev I.V."/>
            <person name="Debuchy R."/>
            <person name="Gladieux P."/>
            <person name="Thoren M.H."/>
            <person name="Johannesson H."/>
        </authorList>
    </citation>
    <scope>NUCLEOTIDE SEQUENCE</scope>
    <source>
        <strain evidence="3">CBS 958.72</strain>
    </source>
</reference>
<evidence type="ECO:0000313" key="3">
    <source>
        <dbReference type="EMBL" id="KAK3361925.1"/>
    </source>
</evidence>
<evidence type="ECO:0000313" key="4">
    <source>
        <dbReference type="Proteomes" id="UP001287356"/>
    </source>
</evidence>
<dbReference type="AlphaFoldDB" id="A0AAE0JUX7"/>
<accession>A0AAE0JUX7</accession>
<dbReference type="PANTHER" id="PTHR15020">
    <property type="entry name" value="FLAVIN REDUCTASE-RELATED"/>
    <property type="match status" value="1"/>
</dbReference>
<dbReference type="SUPFAM" id="SSF51735">
    <property type="entry name" value="NAD(P)-binding Rossmann-fold domains"/>
    <property type="match status" value="1"/>
</dbReference>
<sequence>MATSAAAHHVLVLGGHGKIAQLLTPLLLQRGWAVTSVIRSSEQAAAIEKLGGGDSQRGRLSVLVRSIEDVKSEEQARAVLEEAGRPDYVVWSAGAAGKGGPERTFAIDRDAAVHFIRASAAPSSGVTRFLLVSYYCSRRTKPAWWDDASWTAAEEINSGALKTYYAAKVVADEALYAASKGRTDGGFVGIDLRPGTLSDEPAGGVELGKTKGSAGKVSRASVARVADQLLAADGVKNSWIDMLDGDEEISAAAKRVIEEGVNAAEGESVV</sequence>
<keyword evidence="4" id="KW-1185">Reference proteome</keyword>
<name>A0AAE0JUX7_9PEZI</name>
<comment type="caution">
    <text evidence="3">The sequence shown here is derived from an EMBL/GenBank/DDBJ whole genome shotgun (WGS) entry which is preliminary data.</text>
</comment>
<dbReference type="Gene3D" id="3.40.50.720">
    <property type="entry name" value="NAD(P)-binding Rossmann-like Domain"/>
    <property type="match status" value="1"/>
</dbReference>
<dbReference type="InterPro" id="IPR036291">
    <property type="entry name" value="NAD(P)-bd_dom_sf"/>
</dbReference>
<reference evidence="3" key="1">
    <citation type="journal article" date="2023" name="Mol. Phylogenet. Evol.">
        <title>Genome-scale phylogeny and comparative genomics of the fungal order Sordariales.</title>
        <authorList>
            <person name="Hensen N."/>
            <person name="Bonometti L."/>
            <person name="Westerberg I."/>
            <person name="Brannstrom I.O."/>
            <person name="Guillou S."/>
            <person name="Cros-Aarteil S."/>
            <person name="Calhoun S."/>
            <person name="Haridas S."/>
            <person name="Kuo A."/>
            <person name="Mondo S."/>
            <person name="Pangilinan J."/>
            <person name="Riley R."/>
            <person name="LaButti K."/>
            <person name="Andreopoulos B."/>
            <person name="Lipzen A."/>
            <person name="Chen C."/>
            <person name="Yan M."/>
            <person name="Daum C."/>
            <person name="Ng V."/>
            <person name="Clum A."/>
            <person name="Steindorff A."/>
            <person name="Ohm R.A."/>
            <person name="Martin F."/>
            <person name="Silar P."/>
            <person name="Natvig D.O."/>
            <person name="Lalanne C."/>
            <person name="Gautier V."/>
            <person name="Ament-Velasquez S.L."/>
            <person name="Kruys A."/>
            <person name="Hutchinson M.I."/>
            <person name="Powell A.J."/>
            <person name="Barry K."/>
            <person name="Miller A.N."/>
            <person name="Grigoriev I.V."/>
            <person name="Debuchy R."/>
            <person name="Gladieux P."/>
            <person name="Hiltunen Thoren M."/>
            <person name="Johannesson H."/>
        </authorList>
    </citation>
    <scope>NUCLEOTIDE SEQUENCE</scope>
    <source>
        <strain evidence="3">CBS 958.72</strain>
    </source>
</reference>
<comment type="similarity">
    <text evidence="1">Belongs to the avfA family.</text>
</comment>
<gene>
    <name evidence="3" type="ORF">B0T24DRAFT_97784</name>
</gene>
<protein>
    <recommendedName>
        <fullName evidence="2">NAD(P)-binding domain-containing protein</fullName>
    </recommendedName>
</protein>
<dbReference type="EMBL" id="JAULSN010000010">
    <property type="protein sequence ID" value="KAK3361925.1"/>
    <property type="molecule type" value="Genomic_DNA"/>
</dbReference>
<evidence type="ECO:0000259" key="2">
    <source>
        <dbReference type="Pfam" id="PF13460"/>
    </source>
</evidence>
<dbReference type="Pfam" id="PF13460">
    <property type="entry name" value="NAD_binding_10"/>
    <property type="match status" value="1"/>
</dbReference>